<dbReference type="GeneTree" id="ENSGT01060000251409"/>
<dbReference type="InParanoid" id="A0A803TLX6"/>
<evidence type="ECO:0000313" key="4">
    <source>
        <dbReference type="Proteomes" id="UP000001646"/>
    </source>
</evidence>
<accession>A0A803TLX6</accession>
<evidence type="ECO:0000313" key="3">
    <source>
        <dbReference type="Ensembl" id="ENSACAP00000036216.1"/>
    </source>
</evidence>
<feature type="chain" id="PRO_5032845855" description="KRAB domain-containing protein" evidence="1">
    <location>
        <begin position="23"/>
        <end position="133"/>
    </location>
</feature>
<dbReference type="Gene3D" id="6.10.140.140">
    <property type="match status" value="1"/>
</dbReference>
<dbReference type="PROSITE" id="PS50805">
    <property type="entry name" value="KRAB"/>
    <property type="match status" value="1"/>
</dbReference>
<dbReference type="InterPro" id="IPR001909">
    <property type="entry name" value="KRAB"/>
</dbReference>
<dbReference type="SMART" id="SM00349">
    <property type="entry name" value="KRAB"/>
    <property type="match status" value="1"/>
</dbReference>
<name>A0A803TLX6_ANOCA</name>
<dbReference type="Pfam" id="PF01352">
    <property type="entry name" value="KRAB"/>
    <property type="match status" value="1"/>
</dbReference>
<dbReference type="Proteomes" id="UP000001646">
    <property type="component" value="Unplaced"/>
</dbReference>
<evidence type="ECO:0000256" key="1">
    <source>
        <dbReference type="SAM" id="SignalP"/>
    </source>
</evidence>
<keyword evidence="4" id="KW-1185">Reference proteome</keyword>
<proteinExistence type="predicted"/>
<dbReference type="InterPro" id="IPR036051">
    <property type="entry name" value="KRAB_dom_sf"/>
</dbReference>
<organism evidence="3 4">
    <name type="scientific">Anolis carolinensis</name>
    <name type="common">Green anole</name>
    <name type="synonym">American chameleon</name>
    <dbReference type="NCBI Taxonomy" id="28377"/>
    <lineage>
        <taxon>Eukaryota</taxon>
        <taxon>Metazoa</taxon>
        <taxon>Chordata</taxon>
        <taxon>Craniata</taxon>
        <taxon>Vertebrata</taxon>
        <taxon>Euteleostomi</taxon>
        <taxon>Lepidosauria</taxon>
        <taxon>Squamata</taxon>
        <taxon>Bifurcata</taxon>
        <taxon>Unidentata</taxon>
        <taxon>Episquamata</taxon>
        <taxon>Toxicofera</taxon>
        <taxon>Iguania</taxon>
        <taxon>Dactyloidae</taxon>
        <taxon>Anolis</taxon>
    </lineage>
</organism>
<protein>
    <recommendedName>
        <fullName evidence="2">KRAB domain-containing protein</fullName>
    </recommendedName>
</protein>
<feature type="signal peptide" evidence="1">
    <location>
        <begin position="1"/>
        <end position="22"/>
    </location>
</feature>
<evidence type="ECO:0000259" key="2">
    <source>
        <dbReference type="PROSITE" id="PS50805"/>
    </source>
</evidence>
<reference evidence="3" key="2">
    <citation type="submission" date="2025-08" db="UniProtKB">
        <authorList>
            <consortium name="Ensembl"/>
        </authorList>
    </citation>
    <scope>IDENTIFICATION</scope>
</reference>
<dbReference type="AlphaFoldDB" id="A0A803TLX6"/>
<reference evidence="3" key="3">
    <citation type="submission" date="2025-09" db="UniProtKB">
        <authorList>
            <consortium name="Ensembl"/>
        </authorList>
    </citation>
    <scope>IDENTIFICATION</scope>
</reference>
<dbReference type="CDD" id="cd07765">
    <property type="entry name" value="KRAB_A-box"/>
    <property type="match status" value="1"/>
</dbReference>
<dbReference type="Ensembl" id="ENSACAT00000051544.1">
    <property type="protein sequence ID" value="ENSACAP00000036216.1"/>
    <property type="gene ID" value="ENSACAG00000045571.1"/>
</dbReference>
<sequence>MLLTRDISLQYLFVLLSKLLDSFVTFEDVSVDFSEDEWALLDLNQKALHQQIMEENLGIVTTLGKFQKVKVSSFQIHIGASHEDNWHLGQNSNTLYFARKLIGNQWSDFRIGATSSVPDVPVTNQAAIFWNKV</sequence>
<dbReference type="SUPFAM" id="SSF109640">
    <property type="entry name" value="KRAB domain (Kruppel-associated box)"/>
    <property type="match status" value="1"/>
</dbReference>
<feature type="domain" description="KRAB" evidence="2">
    <location>
        <begin position="24"/>
        <end position="98"/>
    </location>
</feature>
<dbReference type="GO" id="GO:0006355">
    <property type="term" value="P:regulation of DNA-templated transcription"/>
    <property type="evidence" value="ECO:0007669"/>
    <property type="project" value="InterPro"/>
</dbReference>
<reference evidence="3" key="1">
    <citation type="submission" date="2009-12" db="EMBL/GenBank/DDBJ databases">
        <title>The Genome Sequence of Anolis carolinensis (Green Anole Lizard).</title>
        <authorList>
            <consortium name="The Genome Sequencing Platform"/>
            <person name="Di Palma F."/>
            <person name="Alfoldi J."/>
            <person name="Heiman D."/>
            <person name="Young S."/>
            <person name="Grabherr M."/>
            <person name="Johnson J."/>
            <person name="Lander E.S."/>
            <person name="Lindblad-Toh K."/>
        </authorList>
    </citation>
    <scope>NUCLEOTIDE SEQUENCE [LARGE SCALE GENOMIC DNA]</scope>
    <source>
        <strain evidence="3">JBL SC #1</strain>
    </source>
</reference>
<keyword evidence="1" id="KW-0732">Signal</keyword>